<sequence length="100" mass="11911">MYEIKFRLTFMLGHYIQMHLGRCFQLKGCRQGQLDGHDQFLVLRALVTFYPLKHSTSVAASVHLLWCCRCVKTNWERWVCLELQSIHFPLNTINWIQDLN</sequence>
<organism evidence="1 2">
    <name type="scientific">Arachis hypogaea</name>
    <name type="common">Peanut</name>
    <dbReference type="NCBI Taxonomy" id="3818"/>
    <lineage>
        <taxon>Eukaryota</taxon>
        <taxon>Viridiplantae</taxon>
        <taxon>Streptophyta</taxon>
        <taxon>Embryophyta</taxon>
        <taxon>Tracheophyta</taxon>
        <taxon>Spermatophyta</taxon>
        <taxon>Magnoliopsida</taxon>
        <taxon>eudicotyledons</taxon>
        <taxon>Gunneridae</taxon>
        <taxon>Pentapetalae</taxon>
        <taxon>rosids</taxon>
        <taxon>fabids</taxon>
        <taxon>Fabales</taxon>
        <taxon>Fabaceae</taxon>
        <taxon>Papilionoideae</taxon>
        <taxon>50 kb inversion clade</taxon>
        <taxon>dalbergioids sensu lato</taxon>
        <taxon>Dalbergieae</taxon>
        <taxon>Pterocarpus clade</taxon>
        <taxon>Arachis</taxon>
    </lineage>
</organism>
<comment type="caution">
    <text evidence="1">The sequence shown here is derived from an EMBL/GenBank/DDBJ whole genome shotgun (WGS) entry which is preliminary data.</text>
</comment>
<dbReference type="EMBL" id="SDMP01000003">
    <property type="protein sequence ID" value="RYR64025.1"/>
    <property type="molecule type" value="Genomic_DNA"/>
</dbReference>
<evidence type="ECO:0000313" key="2">
    <source>
        <dbReference type="Proteomes" id="UP000289738"/>
    </source>
</evidence>
<protein>
    <submittedName>
        <fullName evidence="1">Uncharacterized protein</fullName>
    </submittedName>
</protein>
<dbReference type="AlphaFoldDB" id="A0A445DLF4"/>
<proteinExistence type="predicted"/>
<dbReference type="Proteomes" id="UP000289738">
    <property type="component" value="Chromosome A03"/>
</dbReference>
<keyword evidence="2" id="KW-1185">Reference proteome</keyword>
<reference evidence="1 2" key="1">
    <citation type="submission" date="2019-01" db="EMBL/GenBank/DDBJ databases">
        <title>Sequencing of cultivated peanut Arachis hypogaea provides insights into genome evolution and oil improvement.</title>
        <authorList>
            <person name="Chen X."/>
        </authorList>
    </citation>
    <scope>NUCLEOTIDE SEQUENCE [LARGE SCALE GENOMIC DNA]</scope>
    <source>
        <strain evidence="2">cv. Fuhuasheng</strain>
        <tissue evidence="1">Leaves</tissue>
    </source>
</reference>
<accession>A0A445DLF4</accession>
<gene>
    <name evidence="1" type="ORF">Ahy_A03g010182</name>
</gene>
<name>A0A445DLF4_ARAHY</name>
<evidence type="ECO:0000313" key="1">
    <source>
        <dbReference type="EMBL" id="RYR64025.1"/>
    </source>
</evidence>